<sequence length="355" mass="37383">MQVDASKLAESLAAKSRTDAGLLTELRRAWRGTLDVRDALWWHAHPMTPTPEGQPDPASELGHLKTAVYSRAAAAEPVLETTDPSTGETVRSTAPERALQAALRRQAQNADAMANLLEHFRSGHAPVPAPPPEPDIEAAEPAGTVELPGRYKGRGLPPRRARDILLLTAGVAAGVLGILAVQALGQRPMAPDAALIASASSTPSPTPTTEAVDALIGDARDVGFDAASGWVMVPPDAAEPDPFWIFDEPATLRSASEAQDLGPDIVPSSIRTLASTGQYAVYVAQNRSDEYCLIVRDAGQTGWVSGCSDDDHIRSSGLWISVPVANAGASSGTTDFDATWGPDGSFRFEPSTTVR</sequence>
<dbReference type="EMBL" id="RDSR01000005">
    <property type="protein sequence ID" value="RNE64106.1"/>
    <property type="molecule type" value="Genomic_DNA"/>
</dbReference>
<dbReference type="AlphaFoldDB" id="A0A3M8LF40"/>
<gene>
    <name evidence="2" type="ORF">EEJ31_04310</name>
</gene>
<name>A0A3M8LF40_9MICO</name>
<dbReference type="Proteomes" id="UP000279859">
    <property type="component" value="Unassembled WGS sequence"/>
</dbReference>
<protein>
    <submittedName>
        <fullName evidence="2">Uncharacterized protein</fullName>
    </submittedName>
</protein>
<keyword evidence="1" id="KW-0472">Membrane</keyword>
<organism evidence="2 3">
    <name type="scientific">Cryobacterium tepidiphilum</name>
    <dbReference type="NCBI Taxonomy" id="2486026"/>
    <lineage>
        <taxon>Bacteria</taxon>
        <taxon>Bacillati</taxon>
        <taxon>Actinomycetota</taxon>
        <taxon>Actinomycetes</taxon>
        <taxon>Micrococcales</taxon>
        <taxon>Microbacteriaceae</taxon>
        <taxon>Cryobacterium</taxon>
    </lineage>
</organism>
<evidence type="ECO:0000313" key="2">
    <source>
        <dbReference type="EMBL" id="RNE64106.1"/>
    </source>
</evidence>
<comment type="caution">
    <text evidence="2">The sequence shown here is derived from an EMBL/GenBank/DDBJ whole genome shotgun (WGS) entry which is preliminary data.</text>
</comment>
<keyword evidence="1" id="KW-1133">Transmembrane helix</keyword>
<accession>A0A3M8LF40</accession>
<keyword evidence="1" id="KW-0812">Transmembrane</keyword>
<reference evidence="2 3" key="1">
    <citation type="submission" date="2018-11" db="EMBL/GenBank/DDBJ databases">
        <title>Cryobacterium sp. nov., isolated from rhizosphere soil of lettuce.</title>
        <authorList>
            <person name="Wang Y."/>
        </authorList>
    </citation>
    <scope>NUCLEOTIDE SEQUENCE [LARGE SCALE GENOMIC DNA]</scope>
    <source>
        <strain evidence="2 3">NEAU-85</strain>
    </source>
</reference>
<feature type="transmembrane region" description="Helical" evidence="1">
    <location>
        <begin position="164"/>
        <end position="185"/>
    </location>
</feature>
<evidence type="ECO:0000256" key="1">
    <source>
        <dbReference type="SAM" id="Phobius"/>
    </source>
</evidence>
<proteinExistence type="predicted"/>
<evidence type="ECO:0000313" key="3">
    <source>
        <dbReference type="Proteomes" id="UP000279859"/>
    </source>
</evidence>
<keyword evidence="3" id="KW-1185">Reference proteome</keyword>